<comment type="subcellular location">
    <subcellularLocation>
        <location evidence="1 7">Cell outer membrane</location>
    </subcellularLocation>
</comment>
<gene>
    <name evidence="10" type="ORF">MZO42_05210</name>
</gene>
<organism evidence="10">
    <name type="scientific">Sphingomonas psychrotolerans</name>
    <dbReference type="NCBI Taxonomy" id="1327635"/>
    <lineage>
        <taxon>Bacteria</taxon>
        <taxon>Pseudomonadati</taxon>
        <taxon>Pseudomonadota</taxon>
        <taxon>Alphaproteobacteria</taxon>
        <taxon>Sphingomonadales</taxon>
        <taxon>Sphingomonadaceae</taxon>
        <taxon>Sphingomonas</taxon>
    </lineage>
</organism>
<dbReference type="SUPFAM" id="SSF56935">
    <property type="entry name" value="Porins"/>
    <property type="match status" value="1"/>
</dbReference>
<dbReference type="InterPro" id="IPR011662">
    <property type="entry name" value="Secretin/TonB_short_N"/>
</dbReference>
<evidence type="ECO:0000256" key="5">
    <source>
        <dbReference type="ARBA" id="ARBA00023136"/>
    </source>
</evidence>
<keyword evidence="3" id="KW-0406">Ion transport</keyword>
<comment type="caution">
    <text evidence="10">The sequence shown here is derived from an EMBL/GenBank/DDBJ whole genome shotgun (WGS) entry which is preliminary data.</text>
</comment>
<evidence type="ECO:0000256" key="7">
    <source>
        <dbReference type="RuleBase" id="RU003357"/>
    </source>
</evidence>
<name>A0ABU3N0K4_9SPHN</name>
<dbReference type="EMBL" id="JALMLT010000001">
    <property type="protein sequence ID" value="MDT8758089.1"/>
    <property type="molecule type" value="Genomic_DNA"/>
</dbReference>
<accession>A0ABU3N0K4</accession>
<keyword evidence="2" id="KW-0813">Transport</keyword>
<dbReference type="Gene3D" id="2.40.170.20">
    <property type="entry name" value="TonB-dependent receptor, beta-barrel domain"/>
    <property type="match status" value="1"/>
</dbReference>
<protein>
    <submittedName>
        <fullName evidence="10">TonB-dependent receptor</fullName>
    </submittedName>
</protein>
<dbReference type="Gene3D" id="2.60.40.1120">
    <property type="entry name" value="Carboxypeptidase-like, regulatory domain"/>
    <property type="match status" value="1"/>
</dbReference>
<feature type="domain" description="Secretin/TonB short N-terminal" evidence="9">
    <location>
        <begin position="37"/>
        <end position="88"/>
    </location>
</feature>
<evidence type="ECO:0000256" key="2">
    <source>
        <dbReference type="ARBA" id="ARBA00022448"/>
    </source>
</evidence>
<evidence type="ECO:0000256" key="8">
    <source>
        <dbReference type="SAM" id="MobiDB-lite"/>
    </source>
</evidence>
<evidence type="ECO:0000313" key="10">
    <source>
        <dbReference type="EMBL" id="MDT8758089.1"/>
    </source>
</evidence>
<comment type="similarity">
    <text evidence="7">Belongs to the TonB-dependent receptor family.</text>
</comment>
<evidence type="ECO:0000256" key="3">
    <source>
        <dbReference type="ARBA" id="ARBA00022496"/>
    </source>
</evidence>
<dbReference type="PANTHER" id="PTHR40980:SF4">
    <property type="entry name" value="TONB-DEPENDENT RECEPTOR-LIKE BETA-BARREL DOMAIN-CONTAINING PROTEIN"/>
    <property type="match status" value="1"/>
</dbReference>
<evidence type="ECO:0000259" key="9">
    <source>
        <dbReference type="SMART" id="SM00965"/>
    </source>
</evidence>
<dbReference type="Pfam" id="PF07715">
    <property type="entry name" value="Plug"/>
    <property type="match status" value="1"/>
</dbReference>
<dbReference type="InterPro" id="IPR000531">
    <property type="entry name" value="Beta-barrel_TonB"/>
</dbReference>
<proteinExistence type="inferred from homology"/>
<keyword evidence="3" id="KW-0410">Iron transport</keyword>
<dbReference type="InterPro" id="IPR008969">
    <property type="entry name" value="CarboxyPept-like_regulatory"/>
</dbReference>
<dbReference type="SMART" id="SM00965">
    <property type="entry name" value="STN"/>
    <property type="match status" value="1"/>
</dbReference>
<keyword evidence="10" id="KW-0675">Receptor</keyword>
<dbReference type="PANTHER" id="PTHR40980">
    <property type="entry name" value="PLUG DOMAIN-CONTAINING PROTEIN"/>
    <property type="match status" value="1"/>
</dbReference>
<dbReference type="InterPro" id="IPR037066">
    <property type="entry name" value="Plug_dom_sf"/>
</dbReference>
<sequence>MAAIVAATPVRAQERIFDVPAQPAVRAIPELARQAQVQIVAPARDLRGISTPAVRGRMEVRTALRRLIAGTPLRIDSDDGQIITLRSGAGASPGAGQVQRSGTGNVRGRVFNTATGEYVRNAEIRVEGSTIGALSEEDGEFRLAGVPAGEATIVVRYTGLQEARAVTDIVAGQVATLDFQLQAFSDTAELADENELVVTATRSGQASAIMERRAAPNAKNVVAADNFGALTMGDVGEFMKNMPGISLDYTEVDATAVRIGGLDPKYSTFTTDGARMATATSNNNNGRQNSFEQMSITGIDSIELNNTLTASMDADAPGGSINLRSKYAFQRKGRLLRFQLGGVGTSDSALSAAYAPDDRKHARIYPSAQIGYADVFLGGTLGVAFNASYNANYVQQDRIQTDWSYLANGRVIPYQVMWRPGPKFTHRKAANLSLDYKAGDKVTLSLRSSYSMYDVEYFNQYTYLIFGTTTSSRTTPDSTPTHIVVNPNGTNTRLHTQYSHRYAGTPAWLVAPKLEYKDDTLEAVLRGSYSSSEFNFRDNSKGFFQRTDSWLTRIGFTMDRPSQDSNVWTLTQTAGRSWSDPANFNRDDDINNNVRTSESDAKNEMYGGNLDVKKKLEVAGIPFTLLTGAGLRRNDWRTNEGSYDQFQYVGSSGALTQTGPDAVIPWTQNYDFRIIGFDAGNMNAQNWRADSNYAMYDIYRSHPEYFVPDPVGNLKRDLDNNKRVTEDVLAGYFEVQARTGRARFDLGLRYEKTKTGARVANIRPVKDVTAAGLSVSTVAGLLYQYNNGAWSTRHGEYDDWFLSGGIKYDFTDNLVGQFAYSQSILRPDYGNLGGVVSVNDDTQIVSVPNTLLKPEHSTKYFAGVQYFLEPSGVVGLSYYRLDIKDMQVTGITVDPEDVGYSAGDYPGYIFRSAQNAPGISTNEGVIVEYDQQFSFLPGALKGLGLRASLTIIDPDGERVNLPKKAANWGVRYSYGPLDLQLTGNWQSRYRTSALSNTPTTANNGILYHAQRELWNVSASYKVSKNFEVMLAGRNIFNAPDVIYSNVRSRVQQYSIYGSMWNVGIKGSF</sequence>
<keyword evidence="5 7" id="KW-0472">Membrane</keyword>
<evidence type="ECO:0000256" key="6">
    <source>
        <dbReference type="ARBA" id="ARBA00023237"/>
    </source>
</evidence>
<dbReference type="InterPro" id="IPR036942">
    <property type="entry name" value="Beta-barrel_TonB_sf"/>
</dbReference>
<dbReference type="Gene3D" id="3.55.50.30">
    <property type="match status" value="1"/>
</dbReference>
<dbReference type="InterPro" id="IPR012910">
    <property type="entry name" value="Plug_dom"/>
</dbReference>
<feature type="region of interest" description="Disordered" evidence="8">
    <location>
        <begin position="87"/>
        <end position="106"/>
    </location>
</feature>
<evidence type="ECO:0000256" key="4">
    <source>
        <dbReference type="ARBA" id="ARBA00023004"/>
    </source>
</evidence>
<reference evidence="10" key="1">
    <citation type="submission" date="2022-04" db="EMBL/GenBank/DDBJ databases">
        <title>Tomato heritable bacteria conferring resistance against bacterial wilt.</title>
        <authorList>
            <person name="Yin J."/>
        </authorList>
    </citation>
    <scope>NUCLEOTIDE SEQUENCE</scope>
    <source>
        <strain evidence="10">Cra20</strain>
    </source>
</reference>
<feature type="region of interest" description="Disordered" evidence="8">
    <location>
        <begin position="579"/>
        <end position="602"/>
    </location>
</feature>
<evidence type="ECO:0000256" key="1">
    <source>
        <dbReference type="ARBA" id="ARBA00004442"/>
    </source>
</evidence>
<keyword evidence="7" id="KW-0798">TonB box</keyword>
<dbReference type="Pfam" id="PF00593">
    <property type="entry name" value="TonB_dep_Rec_b-barrel"/>
    <property type="match status" value="1"/>
</dbReference>
<dbReference type="Gene3D" id="2.170.130.10">
    <property type="entry name" value="TonB-dependent receptor, plug domain"/>
    <property type="match status" value="1"/>
</dbReference>
<keyword evidence="6" id="KW-0998">Cell outer membrane</keyword>
<dbReference type="SUPFAM" id="SSF49464">
    <property type="entry name" value="Carboxypeptidase regulatory domain-like"/>
    <property type="match status" value="1"/>
</dbReference>
<keyword evidence="4" id="KW-0408">Iron</keyword>
<dbReference type="Pfam" id="PF13620">
    <property type="entry name" value="CarboxypepD_reg"/>
    <property type="match status" value="1"/>
</dbReference>